<organism evidence="2 3">
    <name type="scientific">Pisolithus microcarpus 441</name>
    <dbReference type="NCBI Taxonomy" id="765257"/>
    <lineage>
        <taxon>Eukaryota</taxon>
        <taxon>Fungi</taxon>
        <taxon>Dikarya</taxon>
        <taxon>Basidiomycota</taxon>
        <taxon>Agaricomycotina</taxon>
        <taxon>Agaricomycetes</taxon>
        <taxon>Agaricomycetidae</taxon>
        <taxon>Boletales</taxon>
        <taxon>Sclerodermatineae</taxon>
        <taxon>Pisolithaceae</taxon>
        <taxon>Pisolithus</taxon>
    </lineage>
</organism>
<proteinExistence type="predicted"/>
<feature type="compositionally biased region" description="Low complexity" evidence="1">
    <location>
        <begin position="104"/>
        <end position="114"/>
    </location>
</feature>
<evidence type="ECO:0000313" key="2">
    <source>
        <dbReference type="EMBL" id="KIK14263.1"/>
    </source>
</evidence>
<evidence type="ECO:0000256" key="1">
    <source>
        <dbReference type="SAM" id="MobiDB-lite"/>
    </source>
</evidence>
<protein>
    <submittedName>
        <fullName evidence="2">Uncharacterized protein</fullName>
    </submittedName>
</protein>
<dbReference type="OrthoDB" id="2643173at2759"/>
<sequence length="136" mass="15114">ISRIWMGCFTKSTEVCEALYFAGVPVWLVHSEAYISPTMNVVHSIQLTYPDEIVRAMYMENGVTKPFPSIWHGVSNVLHHYHTCSGYEGTLADAPEPLPIAYPSTSCPSSSSRKQPSRRQSRTVRERASVGPSQGI</sequence>
<name>A0A0C9Z2J9_9AGAM</name>
<dbReference type="HOGENOM" id="CLU_2067045_0_0_1"/>
<dbReference type="EMBL" id="KN833947">
    <property type="protein sequence ID" value="KIK14263.1"/>
    <property type="molecule type" value="Genomic_DNA"/>
</dbReference>
<evidence type="ECO:0000313" key="3">
    <source>
        <dbReference type="Proteomes" id="UP000054018"/>
    </source>
</evidence>
<reference evidence="2 3" key="1">
    <citation type="submission" date="2014-04" db="EMBL/GenBank/DDBJ databases">
        <authorList>
            <consortium name="DOE Joint Genome Institute"/>
            <person name="Kuo A."/>
            <person name="Kohler A."/>
            <person name="Costa M.D."/>
            <person name="Nagy L.G."/>
            <person name="Floudas D."/>
            <person name="Copeland A."/>
            <person name="Barry K.W."/>
            <person name="Cichocki N."/>
            <person name="Veneault-Fourrey C."/>
            <person name="LaButti K."/>
            <person name="Lindquist E.A."/>
            <person name="Lipzen A."/>
            <person name="Lundell T."/>
            <person name="Morin E."/>
            <person name="Murat C."/>
            <person name="Sun H."/>
            <person name="Tunlid A."/>
            <person name="Henrissat B."/>
            <person name="Grigoriev I.V."/>
            <person name="Hibbett D.S."/>
            <person name="Martin F."/>
            <person name="Nordberg H.P."/>
            <person name="Cantor M.N."/>
            <person name="Hua S.X."/>
        </authorList>
    </citation>
    <scope>NUCLEOTIDE SEQUENCE [LARGE SCALE GENOMIC DNA]</scope>
    <source>
        <strain evidence="2 3">441</strain>
    </source>
</reference>
<feature type="region of interest" description="Disordered" evidence="1">
    <location>
        <begin position="102"/>
        <end position="136"/>
    </location>
</feature>
<reference evidence="3" key="2">
    <citation type="submission" date="2015-01" db="EMBL/GenBank/DDBJ databases">
        <title>Evolutionary Origins and Diversification of the Mycorrhizal Mutualists.</title>
        <authorList>
            <consortium name="DOE Joint Genome Institute"/>
            <consortium name="Mycorrhizal Genomics Consortium"/>
            <person name="Kohler A."/>
            <person name="Kuo A."/>
            <person name="Nagy L.G."/>
            <person name="Floudas D."/>
            <person name="Copeland A."/>
            <person name="Barry K.W."/>
            <person name="Cichocki N."/>
            <person name="Veneault-Fourrey C."/>
            <person name="LaButti K."/>
            <person name="Lindquist E.A."/>
            <person name="Lipzen A."/>
            <person name="Lundell T."/>
            <person name="Morin E."/>
            <person name="Murat C."/>
            <person name="Riley R."/>
            <person name="Ohm R."/>
            <person name="Sun H."/>
            <person name="Tunlid A."/>
            <person name="Henrissat B."/>
            <person name="Grigoriev I.V."/>
            <person name="Hibbett D.S."/>
            <person name="Martin F."/>
        </authorList>
    </citation>
    <scope>NUCLEOTIDE SEQUENCE [LARGE SCALE GENOMIC DNA]</scope>
    <source>
        <strain evidence="3">441</strain>
    </source>
</reference>
<dbReference type="AlphaFoldDB" id="A0A0C9Z2J9"/>
<keyword evidence="3" id="KW-1185">Reference proteome</keyword>
<gene>
    <name evidence="2" type="ORF">PISMIDRAFT_117330</name>
</gene>
<dbReference type="Proteomes" id="UP000054018">
    <property type="component" value="Unassembled WGS sequence"/>
</dbReference>
<feature type="non-terminal residue" evidence="2">
    <location>
        <position position="1"/>
    </location>
</feature>
<accession>A0A0C9Z2J9</accession>